<dbReference type="InterPro" id="IPR050763">
    <property type="entry name" value="ABC_transporter_ATP-binding"/>
</dbReference>
<dbReference type="EMBL" id="JAOEGN010000005">
    <property type="protein sequence ID" value="MCU0104677.1"/>
    <property type="molecule type" value="Genomic_DNA"/>
</dbReference>
<dbReference type="PANTHER" id="PTHR42711">
    <property type="entry name" value="ABC TRANSPORTER ATP-BINDING PROTEIN"/>
    <property type="match status" value="1"/>
</dbReference>
<dbReference type="Pfam" id="PF00005">
    <property type="entry name" value="ABC_tran"/>
    <property type="match status" value="1"/>
</dbReference>
<accession>A0ABT2PY83</accession>
<comment type="caution">
    <text evidence="5">The sequence shown here is derived from an EMBL/GenBank/DDBJ whole genome shotgun (WGS) entry which is preliminary data.</text>
</comment>
<evidence type="ECO:0000259" key="4">
    <source>
        <dbReference type="PROSITE" id="PS50893"/>
    </source>
</evidence>
<sequence length="286" mass="32869">MFQVKDLVFTYPKNSEPTLKGISFEIKKGEIFGFLGPSGAGKSTTQKILIKLLDRYQGQILYDGKSLLDWDQRFFEDIGVSFEMPIHFSKLTAMENIEFFKKLYKRNTDIDTLLKKVGLWEDRNKRVSEFSKGMKIRLNFVRAMLNDPKMLFLDEPTNGLDPLNAKILKDLIKVFKDQGGTVFITSHIMADIDQLCDRVAFIVEGEIKEIDSPRNLKIKYGKRTIKVEYLEDHQTKNKVFPMDEIGQNKDFLELIQTKTVETIHSGETTLEDIFIQVTGVGLNHGS</sequence>
<evidence type="ECO:0000313" key="5">
    <source>
        <dbReference type="EMBL" id="MCU0104677.1"/>
    </source>
</evidence>
<keyword evidence="1" id="KW-0813">Transport</keyword>
<dbReference type="InterPro" id="IPR003439">
    <property type="entry name" value="ABC_transporter-like_ATP-bd"/>
</dbReference>
<organism evidence="5 6">
    <name type="scientific">Paracholeplasma vituli</name>
    <dbReference type="NCBI Taxonomy" id="69473"/>
    <lineage>
        <taxon>Bacteria</taxon>
        <taxon>Bacillati</taxon>
        <taxon>Mycoplasmatota</taxon>
        <taxon>Mollicutes</taxon>
        <taxon>Acholeplasmatales</taxon>
        <taxon>Acholeplasmataceae</taxon>
        <taxon>Paracholeplasma</taxon>
    </lineage>
</organism>
<protein>
    <submittedName>
        <fullName evidence="5">ABC transporter ATP-binding protein</fullName>
    </submittedName>
</protein>
<keyword evidence="3 5" id="KW-0067">ATP-binding</keyword>
<dbReference type="PANTHER" id="PTHR42711:SF18">
    <property type="entry name" value="ABC TRANSPORTER, ATP-BINDING PROTEIN"/>
    <property type="match status" value="1"/>
</dbReference>
<dbReference type="CDD" id="cd03230">
    <property type="entry name" value="ABC_DR_subfamily_A"/>
    <property type="match status" value="1"/>
</dbReference>
<keyword evidence="2" id="KW-0547">Nucleotide-binding</keyword>
<keyword evidence="6" id="KW-1185">Reference proteome</keyword>
<evidence type="ECO:0000256" key="2">
    <source>
        <dbReference type="ARBA" id="ARBA00022741"/>
    </source>
</evidence>
<feature type="domain" description="ABC transporter" evidence="4">
    <location>
        <begin position="2"/>
        <end position="229"/>
    </location>
</feature>
<dbReference type="Proteomes" id="UP001209076">
    <property type="component" value="Unassembled WGS sequence"/>
</dbReference>
<dbReference type="SMART" id="SM00382">
    <property type="entry name" value="AAA"/>
    <property type="match status" value="1"/>
</dbReference>
<dbReference type="InterPro" id="IPR003593">
    <property type="entry name" value="AAA+_ATPase"/>
</dbReference>
<dbReference type="InterPro" id="IPR027417">
    <property type="entry name" value="P-loop_NTPase"/>
</dbReference>
<evidence type="ECO:0000256" key="1">
    <source>
        <dbReference type="ARBA" id="ARBA00022448"/>
    </source>
</evidence>
<dbReference type="Gene3D" id="3.40.50.300">
    <property type="entry name" value="P-loop containing nucleotide triphosphate hydrolases"/>
    <property type="match status" value="1"/>
</dbReference>
<name>A0ABT2PY83_9MOLU</name>
<reference evidence="6" key="1">
    <citation type="submission" date="2023-07" db="EMBL/GenBank/DDBJ databases">
        <title>Novel Mycoplasma species identified in domestic and wild animals.</title>
        <authorList>
            <person name="Volokhov D.V."/>
            <person name="Furtak V.A."/>
            <person name="Zagorodnyaya T.A."/>
        </authorList>
    </citation>
    <scope>NUCLEOTIDE SEQUENCE [LARGE SCALE GENOMIC DNA]</scope>
    <source>
        <strain evidence="6">92-19</strain>
    </source>
</reference>
<evidence type="ECO:0000256" key="3">
    <source>
        <dbReference type="ARBA" id="ARBA00022840"/>
    </source>
</evidence>
<gene>
    <name evidence="5" type="ORF">N7603_03310</name>
</gene>
<proteinExistence type="predicted"/>
<dbReference type="SUPFAM" id="SSF52540">
    <property type="entry name" value="P-loop containing nucleoside triphosphate hydrolases"/>
    <property type="match status" value="1"/>
</dbReference>
<evidence type="ECO:0000313" key="6">
    <source>
        <dbReference type="Proteomes" id="UP001209076"/>
    </source>
</evidence>
<dbReference type="PROSITE" id="PS50893">
    <property type="entry name" value="ABC_TRANSPORTER_2"/>
    <property type="match status" value="1"/>
</dbReference>
<dbReference type="RefSeq" id="WP_262095925.1">
    <property type="nucleotide sequence ID" value="NZ_JAOEGN010000005.1"/>
</dbReference>
<dbReference type="GO" id="GO:0005524">
    <property type="term" value="F:ATP binding"/>
    <property type="evidence" value="ECO:0007669"/>
    <property type="project" value="UniProtKB-KW"/>
</dbReference>